<evidence type="ECO:0000313" key="3">
    <source>
        <dbReference type="Proteomes" id="UP000274822"/>
    </source>
</evidence>
<dbReference type="EMBL" id="RBNJ01001389">
    <property type="protein sequence ID" value="RUS33212.1"/>
    <property type="molecule type" value="Genomic_DNA"/>
</dbReference>
<evidence type="ECO:0000256" key="1">
    <source>
        <dbReference type="SAM" id="MobiDB-lite"/>
    </source>
</evidence>
<keyword evidence="3" id="KW-1185">Reference proteome</keyword>
<accession>A0A433QTU0</accession>
<name>A0A433QTU0_9FUNG</name>
<gene>
    <name evidence="2" type="ORF">BC938DRAFT_472603</name>
</gene>
<sequence length="340" mass="38753">MWTGRANTPGGDVDADDDSGNVVFMNDGASLVSVMQQYSARPNTSEYDPAHCFILDLSPSSKIERVMNPEYWGEILADRPQAVEVEYHQEIDTLCNHLFGSKDKRPMQLEKARELWEKLRSVRSPLYSDDLSYNKGDWKKIIWWMEAAVGKFLSEFEPGRQSLAIYLERQWYNGYVLPLFADALKVDVSFKVEWGEIAVLSSLRRRNSEKDILREHAERARMADLLCSFNQYEIICGLACGGPSKYDISKYASDKFNLKRFLKDMLDDMIERYRGCGKDSSNLYVIGIQGLALNLLQELNSTPGISSSTPHRAPPNKMITVETPVKRQKIKSATKMILNP</sequence>
<protein>
    <submittedName>
        <fullName evidence="2">Uncharacterized protein</fullName>
    </submittedName>
</protein>
<evidence type="ECO:0000313" key="2">
    <source>
        <dbReference type="EMBL" id="RUS33212.1"/>
    </source>
</evidence>
<feature type="region of interest" description="Disordered" evidence="1">
    <location>
        <begin position="1"/>
        <end position="20"/>
    </location>
</feature>
<comment type="caution">
    <text evidence="2">The sequence shown here is derived from an EMBL/GenBank/DDBJ whole genome shotgun (WGS) entry which is preliminary data.</text>
</comment>
<proteinExistence type="predicted"/>
<reference evidence="2 3" key="1">
    <citation type="journal article" date="2018" name="New Phytol.">
        <title>Phylogenomics of Endogonaceae and evolution of mycorrhizas within Mucoromycota.</title>
        <authorList>
            <person name="Chang Y."/>
            <person name="Desiro A."/>
            <person name="Na H."/>
            <person name="Sandor L."/>
            <person name="Lipzen A."/>
            <person name="Clum A."/>
            <person name="Barry K."/>
            <person name="Grigoriev I.V."/>
            <person name="Martin F.M."/>
            <person name="Stajich J.E."/>
            <person name="Smith M.E."/>
            <person name="Bonito G."/>
            <person name="Spatafora J.W."/>
        </authorList>
    </citation>
    <scope>NUCLEOTIDE SEQUENCE [LARGE SCALE GENOMIC DNA]</scope>
    <source>
        <strain evidence="2 3">AD002</strain>
    </source>
</reference>
<organism evidence="2 3">
    <name type="scientific">Jimgerdemannia flammicorona</name>
    <dbReference type="NCBI Taxonomy" id="994334"/>
    <lineage>
        <taxon>Eukaryota</taxon>
        <taxon>Fungi</taxon>
        <taxon>Fungi incertae sedis</taxon>
        <taxon>Mucoromycota</taxon>
        <taxon>Mucoromycotina</taxon>
        <taxon>Endogonomycetes</taxon>
        <taxon>Endogonales</taxon>
        <taxon>Endogonaceae</taxon>
        <taxon>Jimgerdemannia</taxon>
    </lineage>
</organism>
<dbReference type="Proteomes" id="UP000274822">
    <property type="component" value="Unassembled WGS sequence"/>
</dbReference>
<dbReference type="AlphaFoldDB" id="A0A433QTU0"/>
<feature type="non-terminal residue" evidence="2">
    <location>
        <position position="340"/>
    </location>
</feature>